<dbReference type="SFLD" id="SFLDG01150">
    <property type="entry name" value="Main.1:_Beta-like"/>
    <property type="match status" value="1"/>
</dbReference>
<feature type="domain" description="GST N-terminal" evidence="1">
    <location>
        <begin position="4"/>
        <end position="85"/>
    </location>
</feature>
<evidence type="ECO:0000259" key="1">
    <source>
        <dbReference type="PROSITE" id="PS50404"/>
    </source>
</evidence>
<dbReference type="SFLD" id="SFLDG00358">
    <property type="entry name" value="Main_(cytGST)"/>
    <property type="match status" value="1"/>
</dbReference>
<dbReference type="PROSITE" id="PS50404">
    <property type="entry name" value="GST_NTER"/>
    <property type="match status" value="1"/>
</dbReference>
<dbReference type="STRING" id="366602.Caul_2666"/>
<dbReference type="PANTHER" id="PTHR44051">
    <property type="entry name" value="GLUTATHIONE S-TRANSFERASE-RELATED"/>
    <property type="match status" value="1"/>
</dbReference>
<reference evidence="3" key="1">
    <citation type="submission" date="2008-01" db="EMBL/GenBank/DDBJ databases">
        <title>Complete sequence of chromosome of Caulobacter sp. K31.</title>
        <authorList>
            <consortium name="US DOE Joint Genome Institute"/>
            <person name="Copeland A."/>
            <person name="Lucas S."/>
            <person name="Lapidus A."/>
            <person name="Barry K."/>
            <person name="Glavina del Rio T."/>
            <person name="Dalin E."/>
            <person name="Tice H."/>
            <person name="Pitluck S."/>
            <person name="Bruce D."/>
            <person name="Goodwin L."/>
            <person name="Thompson L.S."/>
            <person name="Brettin T."/>
            <person name="Detter J.C."/>
            <person name="Han C."/>
            <person name="Schmutz J."/>
            <person name="Larimer F."/>
            <person name="Land M."/>
            <person name="Hauser L."/>
            <person name="Kyrpides N."/>
            <person name="Kim E."/>
            <person name="Stephens C."/>
            <person name="Richardson P."/>
        </authorList>
    </citation>
    <scope>NUCLEOTIDE SEQUENCE [LARGE SCALE GENOMIC DNA]</scope>
    <source>
        <strain evidence="3">K31</strain>
    </source>
</reference>
<protein>
    <submittedName>
        <fullName evidence="3">Glutathione S-transferase domain</fullName>
    </submittedName>
</protein>
<dbReference type="PANTHER" id="PTHR44051:SF8">
    <property type="entry name" value="GLUTATHIONE S-TRANSFERASE GSTA"/>
    <property type="match status" value="1"/>
</dbReference>
<dbReference type="SUPFAM" id="SSF47616">
    <property type="entry name" value="GST C-terminal domain-like"/>
    <property type="match status" value="1"/>
</dbReference>
<dbReference type="SFLD" id="SFLDS00019">
    <property type="entry name" value="Glutathione_Transferase_(cytos"/>
    <property type="match status" value="1"/>
</dbReference>
<name>B0SY46_CAUSK</name>
<gene>
    <name evidence="3" type="ordered locus">Caul_2666</name>
</gene>
<proteinExistence type="predicted"/>
<organism evidence="3">
    <name type="scientific">Caulobacter sp. (strain K31)</name>
    <dbReference type="NCBI Taxonomy" id="366602"/>
    <lineage>
        <taxon>Bacteria</taxon>
        <taxon>Pseudomonadati</taxon>
        <taxon>Pseudomonadota</taxon>
        <taxon>Alphaproteobacteria</taxon>
        <taxon>Caulobacterales</taxon>
        <taxon>Caulobacteraceae</taxon>
        <taxon>Caulobacter</taxon>
    </lineage>
</organism>
<dbReference type="InterPro" id="IPR004045">
    <property type="entry name" value="Glutathione_S-Trfase_N"/>
</dbReference>
<dbReference type="GO" id="GO:0016740">
    <property type="term" value="F:transferase activity"/>
    <property type="evidence" value="ECO:0007669"/>
    <property type="project" value="UniProtKB-KW"/>
</dbReference>
<dbReference type="InterPro" id="IPR040079">
    <property type="entry name" value="Glutathione_S-Trfase"/>
</dbReference>
<dbReference type="KEGG" id="cak:Caul_2666"/>
<dbReference type="InterPro" id="IPR010987">
    <property type="entry name" value="Glutathione-S-Trfase_C-like"/>
</dbReference>
<dbReference type="Gene3D" id="1.20.1050.10">
    <property type="match status" value="1"/>
</dbReference>
<dbReference type="CDD" id="cd03188">
    <property type="entry name" value="GST_C_Beta"/>
    <property type="match status" value="1"/>
</dbReference>
<evidence type="ECO:0000313" key="3">
    <source>
        <dbReference type="EMBL" id="ABZ71793.1"/>
    </source>
</evidence>
<feature type="domain" description="GST C-terminal" evidence="2">
    <location>
        <begin position="91"/>
        <end position="215"/>
    </location>
</feature>
<dbReference type="PROSITE" id="PS50405">
    <property type="entry name" value="GST_CTER"/>
    <property type="match status" value="1"/>
</dbReference>
<dbReference type="HOGENOM" id="CLU_011226_6_1_5"/>
<dbReference type="AlphaFoldDB" id="B0SY46"/>
<evidence type="ECO:0000259" key="2">
    <source>
        <dbReference type="PROSITE" id="PS50405"/>
    </source>
</evidence>
<dbReference type="OrthoDB" id="7583243at2"/>
<dbReference type="Pfam" id="PF02798">
    <property type="entry name" value="GST_N"/>
    <property type="match status" value="1"/>
</dbReference>
<sequence>MPSKTSLKLYFAPGSSAFAPLIALEELGVAYAVHRIDLAAGEQREPAYLKVNPRGRVPTLAVNGEPVTEVLAILTYLAHAYPHSELLPLADPLKLAHAYEVMSWFASTVHVAFSQIARPERFADDDTVKAALATPGEARFARTLSDIERLAQGPGPWLLGESFSAVDAYALVIWRWAERRAIDTSAYPAWSAKAARALARPSVRRALQKESSAKVAA</sequence>
<dbReference type="Gene3D" id="3.40.30.10">
    <property type="entry name" value="Glutaredoxin"/>
    <property type="match status" value="1"/>
</dbReference>
<dbReference type="eggNOG" id="COG0625">
    <property type="taxonomic scope" value="Bacteria"/>
</dbReference>
<dbReference type="SUPFAM" id="SSF52833">
    <property type="entry name" value="Thioredoxin-like"/>
    <property type="match status" value="1"/>
</dbReference>
<dbReference type="CDD" id="cd03057">
    <property type="entry name" value="GST_N_Beta"/>
    <property type="match status" value="1"/>
</dbReference>
<keyword evidence="3" id="KW-0808">Transferase</keyword>
<dbReference type="Pfam" id="PF13410">
    <property type="entry name" value="GST_C_2"/>
    <property type="match status" value="1"/>
</dbReference>
<dbReference type="EMBL" id="CP000927">
    <property type="protein sequence ID" value="ABZ71793.1"/>
    <property type="molecule type" value="Genomic_DNA"/>
</dbReference>
<dbReference type="InterPro" id="IPR036249">
    <property type="entry name" value="Thioredoxin-like_sf"/>
</dbReference>
<dbReference type="InterPro" id="IPR036282">
    <property type="entry name" value="Glutathione-S-Trfase_C_sf"/>
</dbReference>
<accession>B0SY46</accession>